<comment type="similarity">
    <text evidence="12">Belongs to the tetrahydrofolate dehydrogenase/cyclohydrolase family.</text>
</comment>
<dbReference type="GO" id="GO:0005829">
    <property type="term" value="C:cytosol"/>
    <property type="evidence" value="ECO:0007669"/>
    <property type="project" value="TreeGrafter"/>
</dbReference>
<dbReference type="Gene3D" id="3.40.50.720">
    <property type="entry name" value="NAD(P)-binding Rossmann-like Domain"/>
    <property type="match status" value="1"/>
</dbReference>
<dbReference type="OrthoDB" id="9803580at2"/>
<comment type="caution">
    <text evidence="12">Lacks conserved residue(s) required for the propagation of feature annotation.</text>
</comment>
<dbReference type="EC" id="1.5.1.5" evidence="12"/>
<keyword evidence="9 12" id="KW-0368">Histidine biosynthesis</keyword>
<comment type="pathway">
    <text evidence="1 12">One-carbon metabolism; tetrahydrofolate interconversion.</text>
</comment>
<keyword evidence="3 12" id="KW-0554">One-carbon metabolism</keyword>
<evidence type="ECO:0000256" key="9">
    <source>
        <dbReference type="ARBA" id="ARBA00023102"/>
    </source>
</evidence>
<dbReference type="STRING" id="984262.SGRA_2599"/>
<dbReference type="PROSITE" id="PS00767">
    <property type="entry name" value="THF_DHG_CYH_2"/>
    <property type="match status" value="1"/>
</dbReference>
<comment type="catalytic activity">
    <reaction evidence="12">
        <text>(6R)-5,10-methenyltetrahydrofolate + H2O = (6R)-10-formyltetrahydrofolate + H(+)</text>
        <dbReference type="Rhea" id="RHEA:23700"/>
        <dbReference type="ChEBI" id="CHEBI:15377"/>
        <dbReference type="ChEBI" id="CHEBI:15378"/>
        <dbReference type="ChEBI" id="CHEBI:57455"/>
        <dbReference type="ChEBI" id="CHEBI:195366"/>
        <dbReference type="EC" id="3.5.4.9"/>
    </reaction>
</comment>
<evidence type="ECO:0000256" key="6">
    <source>
        <dbReference type="ARBA" id="ARBA00022801"/>
    </source>
</evidence>
<gene>
    <name evidence="12 15" type="primary">folD</name>
    <name evidence="15" type="ordered locus">SGRA_2599</name>
</gene>
<dbReference type="eggNOG" id="COG0190">
    <property type="taxonomic scope" value="Bacteria"/>
</dbReference>
<keyword evidence="11 12" id="KW-0511">Multifunctional enzyme</keyword>
<dbReference type="HOGENOM" id="CLU_034045_2_1_10"/>
<evidence type="ECO:0000256" key="12">
    <source>
        <dbReference type="HAMAP-Rule" id="MF_01576"/>
    </source>
</evidence>
<dbReference type="Pfam" id="PF00763">
    <property type="entry name" value="THF_DHG_CYH"/>
    <property type="match status" value="1"/>
</dbReference>
<sequence length="298" mass="32151">MQLLDGKALSQSIQLELKAEVEQIVAQGGRPPHLVAVLVGEHPASASYVRNKMRACERANFRSSLKKLPVDIAQEDLLAEIASLNQDPEVDGYILQLPLPAHIDEQLVTQAVAPEKDVDGFHPYNLGQMLLGEDSYLPATPMGMITLLERYGMETSGKEAVVIGRSNIVGRPMSVLLSRKHPQGNCTVTVLHSRSQNMAEHCRRADIIVAAIGQANFLTADMVKEGAIILDVGINAIDDPKAKRGYRLVGDVDFEGVKEKVSAITPVPGGVGPMTVVSLLMNCLKAYKTGAGKALEKQ</sequence>
<evidence type="ECO:0000256" key="1">
    <source>
        <dbReference type="ARBA" id="ARBA00004777"/>
    </source>
</evidence>
<keyword evidence="5 12" id="KW-0658">Purine biosynthesis</keyword>
<feature type="binding site" evidence="12">
    <location>
        <position position="234"/>
    </location>
    <ligand>
        <name>NADP(+)</name>
        <dbReference type="ChEBI" id="CHEBI:58349"/>
    </ligand>
</feature>
<dbReference type="PANTHER" id="PTHR48099">
    <property type="entry name" value="C-1-TETRAHYDROFOLATE SYNTHASE, CYTOPLASMIC-RELATED"/>
    <property type="match status" value="1"/>
</dbReference>
<comment type="function">
    <text evidence="12">Catalyzes the oxidation of 5,10-methylenetetrahydrofolate to 5,10-methenyltetrahydrofolate and then the hydrolysis of 5,10-methenyltetrahydrofolate to 10-formyltetrahydrofolate.</text>
</comment>
<dbReference type="FunFam" id="3.40.50.720:FF:000189">
    <property type="entry name" value="Bifunctional protein FolD"/>
    <property type="match status" value="1"/>
</dbReference>
<dbReference type="InterPro" id="IPR020867">
    <property type="entry name" value="THF_DH/CycHdrlase_CS"/>
</dbReference>
<keyword evidence="7 12" id="KW-0521">NADP</keyword>
<evidence type="ECO:0000313" key="15">
    <source>
        <dbReference type="EMBL" id="AFC25327.1"/>
    </source>
</evidence>
<dbReference type="InterPro" id="IPR000672">
    <property type="entry name" value="THF_DH/CycHdrlase"/>
</dbReference>
<dbReference type="UniPathway" id="UPA00193"/>
<dbReference type="GO" id="GO:0004477">
    <property type="term" value="F:methenyltetrahydrofolate cyclohydrolase activity"/>
    <property type="evidence" value="ECO:0007669"/>
    <property type="project" value="UniProtKB-UniRule"/>
</dbReference>
<evidence type="ECO:0000256" key="8">
    <source>
        <dbReference type="ARBA" id="ARBA00023002"/>
    </source>
</evidence>
<dbReference type="InterPro" id="IPR020630">
    <property type="entry name" value="THF_DH/CycHdrlase_cat_dom"/>
</dbReference>
<dbReference type="KEGG" id="sgn:SGRA_2599"/>
<comment type="catalytic activity">
    <reaction evidence="12">
        <text>(6R)-5,10-methylene-5,6,7,8-tetrahydrofolate + NADP(+) = (6R)-5,10-methenyltetrahydrofolate + NADPH</text>
        <dbReference type="Rhea" id="RHEA:22812"/>
        <dbReference type="ChEBI" id="CHEBI:15636"/>
        <dbReference type="ChEBI" id="CHEBI:57455"/>
        <dbReference type="ChEBI" id="CHEBI:57783"/>
        <dbReference type="ChEBI" id="CHEBI:58349"/>
        <dbReference type="EC" id="1.5.1.5"/>
    </reaction>
</comment>
<name>H6L6T1_SAPGL</name>
<dbReference type="GO" id="GO:0006164">
    <property type="term" value="P:purine nucleotide biosynthetic process"/>
    <property type="evidence" value="ECO:0007669"/>
    <property type="project" value="UniProtKB-KW"/>
</dbReference>
<dbReference type="EC" id="3.5.4.9" evidence="12"/>
<dbReference type="InterPro" id="IPR046346">
    <property type="entry name" value="Aminoacid_DH-like_N_sf"/>
</dbReference>
<evidence type="ECO:0000256" key="4">
    <source>
        <dbReference type="ARBA" id="ARBA00022605"/>
    </source>
</evidence>
<dbReference type="GO" id="GO:0000105">
    <property type="term" value="P:L-histidine biosynthetic process"/>
    <property type="evidence" value="ECO:0007669"/>
    <property type="project" value="UniProtKB-KW"/>
</dbReference>
<dbReference type="CDD" id="cd01080">
    <property type="entry name" value="NAD_bind_m-THF_DH_Cyclohyd"/>
    <property type="match status" value="1"/>
</dbReference>
<proteinExistence type="inferred from homology"/>
<accession>H6L6T1</accession>
<keyword evidence="8 12" id="KW-0560">Oxidoreductase</keyword>
<dbReference type="SUPFAM" id="SSF53223">
    <property type="entry name" value="Aminoacid dehydrogenase-like, N-terminal domain"/>
    <property type="match status" value="1"/>
</dbReference>
<dbReference type="Gene3D" id="3.40.50.10860">
    <property type="entry name" value="Leucine Dehydrogenase, chain A, domain 1"/>
    <property type="match status" value="1"/>
</dbReference>
<feature type="domain" description="Tetrahydrofolate dehydrogenase/cyclohydrolase catalytic" evidence="13">
    <location>
        <begin position="4"/>
        <end position="119"/>
    </location>
</feature>
<feature type="binding site" evidence="12">
    <location>
        <begin position="164"/>
        <end position="166"/>
    </location>
    <ligand>
        <name>NADP(+)</name>
        <dbReference type="ChEBI" id="CHEBI:58349"/>
    </ligand>
</feature>
<dbReference type="NCBIfam" id="NF010783">
    <property type="entry name" value="PRK14186.1"/>
    <property type="match status" value="1"/>
</dbReference>
<dbReference type="SUPFAM" id="SSF51735">
    <property type="entry name" value="NAD(P)-binding Rossmann-fold domains"/>
    <property type="match status" value="1"/>
</dbReference>
<keyword evidence="10 12" id="KW-0486">Methionine biosynthesis</keyword>
<dbReference type="Proteomes" id="UP000007519">
    <property type="component" value="Chromosome"/>
</dbReference>
<dbReference type="GO" id="GO:0035999">
    <property type="term" value="P:tetrahydrofolate interconversion"/>
    <property type="evidence" value="ECO:0007669"/>
    <property type="project" value="UniProtKB-UniRule"/>
</dbReference>
<keyword evidence="16" id="KW-1185">Reference proteome</keyword>
<keyword evidence="4 12" id="KW-0028">Amino-acid biosynthesis</keyword>
<dbReference type="GO" id="GO:0004488">
    <property type="term" value="F:methylenetetrahydrofolate dehydrogenase (NADP+) activity"/>
    <property type="evidence" value="ECO:0007669"/>
    <property type="project" value="UniProtKB-UniRule"/>
</dbReference>
<dbReference type="InterPro" id="IPR020631">
    <property type="entry name" value="THF_DH/CycHdrlase_NAD-bd_dom"/>
</dbReference>
<dbReference type="PRINTS" id="PR00085">
    <property type="entry name" value="THFDHDRGNASE"/>
</dbReference>
<dbReference type="Pfam" id="PF02882">
    <property type="entry name" value="THF_DHG_CYH_C"/>
    <property type="match status" value="1"/>
</dbReference>
<evidence type="ECO:0000256" key="5">
    <source>
        <dbReference type="ARBA" id="ARBA00022755"/>
    </source>
</evidence>
<evidence type="ECO:0000313" key="16">
    <source>
        <dbReference type="Proteomes" id="UP000007519"/>
    </source>
</evidence>
<organism evidence="15 16">
    <name type="scientific">Saprospira grandis (strain Lewin)</name>
    <dbReference type="NCBI Taxonomy" id="984262"/>
    <lineage>
        <taxon>Bacteria</taxon>
        <taxon>Pseudomonadati</taxon>
        <taxon>Bacteroidota</taxon>
        <taxon>Saprospiria</taxon>
        <taxon>Saprospirales</taxon>
        <taxon>Saprospiraceae</taxon>
        <taxon>Saprospira</taxon>
    </lineage>
</organism>
<feature type="domain" description="Tetrahydrofolate dehydrogenase/cyclohydrolase NAD(P)-binding" evidence="14">
    <location>
        <begin position="138"/>
        <end position="289"/>
    </location>
</feature>
<dbReference type="EMBL" id="CP002831">
    <property type="protein sequence ID" value="AFC25327.1"/>
    <property type="molecule type" value="Genomic_DNA"/>
</dbReference>
<comment type="subunit">
    <text evidence="2 12">Homodimer.</text>
</comment>
<dbReference type="GO" id="GO:0009086">
    <property type="term" value="P:methionine biosynthetic process"/>
    <property type="evidence" value="ECO:0007669"/>
    <property type="project" value="UniProtKB-KW"/>
</dbReference>
<evidence type="ECO:0000256" key="11">
    <source>
        <dbReference type="ARBA" id="ARBA00023268"/>
    </source>
</evidence>
<evidence type="ECO:0000259" key="14">
    <source>
        <dbReference type="Pfam" id="PF02882"/>
    </source>
</evidence>
<dbReference type="AlphaFoldDB" id="H6L6T1"/>
<evidence type="ECO:0000256" key="7">
    <source>
        <dbReference type="ARBA" id="ARBA00022857"/>
    </source>
</evidence>
<keyword evidence="6 12" id="KW-0378">Hydrolase</keyword>
<dbReference type="InterPro" id="IPR036291">
    <property type="entry name" value="NAD(P)-bd_dom_sf"/>
</dbReference>
<dbReference type="HAMAP" id="MF_01576">
    <property type="entry name" value="THF_DHG_CYH"/>
    <property type="match status" value="1"/>
</dbReference>
<dbReference type="FunFam" id="3.40.50.10860:FF:000005">
    <property type="entry name" value="C-1-tetrahydrofolate synthase, cytoplasmic, putative"/>
    <property type="match status" value="1"/>
</dbReference>
<evidence type="ECO:0000256" key="10">
    <source>
        <dbReference type="ARBA" id="ARBA00023167"/>
    </source>
</evidence>
<evidence type="ECO:0000259" key="13">
    <source>
        <dbReference type="Pfam" id="PF00763"/>
    </source>
</evidence>
<protein>
    <recommendedName>
        <fullName evidence="12">Bifunctional protein FolD</fullName>
    </recommendedName>
    <domain>
        <recommendedName>
            <fullName evidence="12">Methylenetetrahydrofolate dehydrogenase</fullName>
            <ecNumber evidence="12">1.5.1.5</ecNumber>
        </recommendedName>
    </domain>
    <domain>
        <recommendedName>
            <fullName evidence="12">Methenyltetrahydrofolate cyclohydrolase</fullName>
            <ecNumber evidence="12">3.5.4.9</ecNumber>
        </recommendedName>
    </domain>
</protein>
<reference evidence="15 16" key="1">
    <citation type="journal article" date="2012" name="Stand. Genomic Sci.">
        <title>Complete genome sequencing and analysis of Saprospira grandis str. Lewin, a predatory marine bacterium.</title>
        <authorList>
            <person name="Saw J.H."/>
            <person name="Yuryev A."/>
            <person name="Kanbe M."/>
            <person name="Hou S."/>
            <person name="Young A.G."/>
            <person name="Aizawa S."/>
            <person name="Alam M."/>
        </authorList>
    </citation>
    <scope>NUCLEOTIDE SEQUENCE [LARGE SCALE GENOMIC DNA]</scope>
    <source>
        <strain evidence="15 16">Lewin</strain>
    </source>
</reference>
<evidence type="ECO:0000256" key="2">
    <source>
        <dbReference type="ARBA" id="ARBA00011738"/>
    </source>
</evidence>
<dbReference type="RefSeq" id="WP_015692938.1">
    <property type="nucleotide sequence ID" value="NC_016940.1"/>
</dbReference>
<dbReference type="PANTHER" id="PTHR48099:SF5">
    <property type="entry name" value="C-1-TETRAHYDROFOLATE SYNTHASE, CYTOPLASMIC"/>
    <property type="match status" value="1"/>
</dbReference>
<evidence type="ECO:0000256" key="3">
    <source>
        <dbReference type="ARBA" id="ARBA00022563"/>
    </source>
</evidence>